<dbReference type="Proteomes" id="UP000198575">
    <property type="component" value="Unassembled WGS sequence"/>
</dbReference>
<gene>
    <name evidence="7" type="ORF">SAMN05216289_11022</name>
</gene>
<evidence type="ECO:0000256" key="4">
    <source>
        <dbReference type="ARBA" id="ARBA00022989"/>
    </source>
</evidence>
<evidence type="ECO:0000256" key="3">
    <source>
        <dbReference type="ARBA" id="ARBA00022692"/>
    </source>
</evidence>
<evidence type="ECO:0000256" key="5">
    <source>
        <dbReference type="ARBA" id="ARBA00023136"/>
    </source>
</evidence>
<comment type="similarity">
    <text evidence="2 6">Belongs to the 4-toluene sulfonate uptake permease (TSUP) (TC 2.A.102) family.</text>
</comment>
<keyword evidence="8" id="KW-1185">Reference proteome</keyword>
<organism evidence="7 8">
    <name type="scientific">Dokdonella immobilis</name>
    <dbReference type="NCBI Taxonomy" id="578942"/>
    <lineage>
        <taxon>Bacteria</taxon>
        <taxon>Pseudomonadati</taxon>
        <taxon>Pseudomonadota</taxon>
        <taxon>Gammaproteobacteria</taxon>
        <taxon>Lysobacterales</taxon>
        <taxon>Rhodanobacteraceae</taxon>
        <taxon>Dokdonella</taxon>
    </lineage>
</organism>
<keyword evidence="4 6" id="KW-1133">Transmembrane helix</keyword>
<dbReference type="AlphaFoldDB" id="A0A1I4XHE3"/>
<dbReference type="PANTHER" id="PTHR43483:SF3">
    <property type="entry name" value="MEMBRANE TRANSPORTER PROTEIN HI_0806-RELATED"/>
    <property type="match status" value="1"/>
</dbReference>
<accession>A0A1I4XHE3</accession>
<evidence type="ECO:0000256" key="1">
    <source>
        <dbReference type="ARBA" id="ARBA00004141"/>
    </source>
</evidence>
<dbReference type="Pfam" id="PF01925">
    <property type="entry name" value="TauE"/>
    <property type="match status" value="1"/>
</dbReference>
<dbReference type="EMBL" id="FOVF01000010">
    <property type="protein sequence ID" value="SFN25338.1"/>
    <property type="molecule type" value="Genomic_DNA"/>
</dbReference>
<reference evidence="7 8" key="1">
    <citation type="submission" date="2016-10" db="EMBL/GenBank/DDBJ databases">
        <authorList>
            <person name="de Groot N.N."/>
        </authorList>
    </citation>
    <scope>NUCLEOTIDE SEQUENCE [LARGE SCALE GENOMIC DNA]</scope>
    <source>
        <strain evidence="7 8">CGMCC 1.7659</strain>
    </source>
</reference>
<keyword evidence="5 6" id="KW-0472">Membrane</keyword>
<dbReference type="InterPro" id="IPR002781">
    <property type="entry name" value="TM_pro_TauE-like"/>
</dbReference>
<evidence type="ECO:0000256" key="6">
    <source>
        <dbReference type="RuleBase" id="RU363041"/>
    </source>
</evidence>
<feature type="transmembrane region" description="Helical" evidence="6">
    <location>
        <begin position="165"/>
        <end position="186"/>
    </location>
</feature>
<feature type="transmembrane region" description="Helical" evidence="6">
    <location>
        <begin position="323"/>
        <end position="344"/>
    </location>
</feature>
<feature type="transmembrane region" description="Helical" evidence="6">
    <location>
        <begin position="297"/>
        <end position="317"/>
    </location>
</feature>
<feature type="transmembrane region" description="Helical" evidence="6">
    <location>
        <begin position="192"/>
        <end position="216"/>
    </location>
</feature>
<feature type="transmembrane region" description="Helical" evidence="6">
    <location>
        <begin position="228"/>
        <end position="261"/>
    </location>
</feature>
<proteinExistence type="inferred from homology"/>
<comment type="subcellular location">
    <subcellularLocation>
        <location evidence="6">Cell membrane</location>
        <topology evidence="6">Multi-pass membrane protein</topology>
    </subcellularLocation>
    <subcellularLocation>
        <location evidence="1">Membrane</location>
        <topology evidence="1">Multi-pass membrane protein</topology>
    </subcellularLocation>
</comment>
<feature type="transmembrane region" description="Helical" evidence="6">
    <location>
        <begin position="63"/>
        <end position="87"/>
    </location>
</feature>
<evidence type="ECO:0000313" key="7">
    <source>
        <dbReference type="EMBL" id="SFN25338.1"/>
    </source>
</evidence>
<evidence type="ECO:0000313" key="8">
    <source>
        <dbReference type="Proteomes" id="UP000198575"/>
    </source>
</evidence>
<name>A0A1I4XHE3_9GAMM</name>
<dbReference type="PANTHER" id="PTHR43483">
    <property type="entry name" value="MEMBRANE TRANSPORTER PROTEIN HI_0806-RELATED"/>
    <property type="match status" value="1"/>
</dbReference>
<evidence type="ECO:0000256" key="2">
    <source>
        <dbReference type="ARBA" id="ARBA00009142"/>
    </source>
</evidence>
<keyword evidence="3 6" id="KW-0812">Transmembrane</keyword>
<sequence>MARPVFRGPAYSARSSLERPISRIVGGIGQIAAKARQRRPPGSKVGELRLNDPIASPNAREDIALIVTFLLLSLTIIATIFLARLVLAARERGQLRPRPEAMVLGAITNFFDTLGIGSFAPTTAWIKLRGLVPDSFIPATLNTGHALPTVCQALIFIKLVEVDPLLMLGCIAAAVAGATLGVPLVQRLSVRSVQAVVGVALLVAALLYAMTNVGLVPAGGNALGLGGWLFGVAVAAHFLLGALMAFGIGLYAPSLILLSLLGLNPTAAFPVMMGACAFLMPISATRFVGTPRIDLRIVLGLAIGGIPAVLLAAYVVKNLPLDALRWGVVLVVLYAAAVLLCAAWSGARETSRSADSPPAEPAQPADAD</sequence>
<protein>
    <recommendedName>
        <fullName evidence="6">Probable membrane transporter protein</fullName>
    </recommendedName>
</protein>
<keyword evidence="6" id="KW-1003">Cell membrane</keyword>
<dbReference type="GO" id="GO:0005886">
    <property type="term" value="C:plasma membrane"/>
    <property type="evidence" value="ECO:0007669"/>
    <property type="project" value="UniProtKB-SubCell"/>
</dbReference>
<feature type="transmembrane region" description="Helical" evidence="6">
    <location>
        <begin position="267"/>
        <end position="285"/>
    </location>
</feature>